<evidence type="ECO:0000313" key="9">
    <source>
        <dbReference type="Proteomes" id="UP000006793"/>
    </source>
</evidence>
<comment type="subcellular location">
    <subcellularLocation>
        <location evidence="1">Cell membrane</location>
        <topology evidence="1">Multi-pass membrane protein</topology>
    </subcellularLocation>
</comment>
<dbReference type="InterPro" id="IPR051258">
    <property type="entry name" value="Diverse_Substrate_Transporter"/>
</dbReference>
<accession>F8ADP3</accession>
<dbReference type="PANTHER" id="PTHR42920:SF5">
    <property type="entry name" value="EAMA DOMAIN-CONTAINING PROTEIN"/>
    <property type="match status" value="1"/>
</dbReference>
<protein>
    <recommendedName>
        <fullName evidence="7">EamA domain-containing protein</fullName>
    </recommendedName>
</protein>
<reference evidence="8 9" key="2">
    <citation type="journal article" date="2012" name="Stand. Genomic Sci.">
        <title>Complete genome sequence of the thermophilic sulfate-reducing ocean bacterium Thermodesulfatator indicus type strain (CIR29812(T)).</title>
        <authorList>
            <person name="Anderson I."/>
            <person name="Saunders E."/>
            <person name="Lapidus A."/>
            <person name="Nolan M."/>
            <person name="Lucas S."/>
            <person name="Tice H."/>
            <person name="Del Rio T.G."/>
            <person name="Cheng J.F."/>
            <person name="Han C."/>
            <person name="Tapia R."/>
            <person name="Goodwin L.A."/>
            <person name="Pitluck S."/>
            <person name="Liolios K."/>
            <person name="Mavromatis K."/>
            <person name="Pagani I."/>
            <person name="Ivanova N."/>
            <person name="Mikhailova N."/>
            <person name="Pati A."/>
            <person name="Chen A."/>
            <person name="Palaniappan K."/>
            <person name="Land M."/>
            <person name="Hauser L."/>
            <person name="Jeffries C.D."/>
            <person name="Chang Y.J."/>
            <person name="Brambilla E.M."/>
            <person name="Rohde M."/>
            <person name="Spring S."/>
            <person name="Goker M."/>
            <person name="Detter J.C."/>
            <person name="Woyke T."/>
            <person name="Bristow J."/>
            <person name="Eisen J.A."/>
            <person name="Markowitz V."/>
            <person name="Hugenholtz P."/>
            <person name="Kyrpides N.C."/>
            <person name="Klenk H.P."/>
        </authorList>
    </citation>
    <scope>NUCLEOTIDE SEQUENCE [LARGE SCALE GENOMIC DNA]</scope>
    <source>
        <strain evidence="9">DSM 15286 / JCM 11887 / CIR29812</strain>
    </source>
</reference>
<feature type="transmembrane region" description="Helical" evidence="6">
    <location>
        <begin position="6"/>
        <end position="23"/>
    </location>
</feature>
<dbReference type="KEGG" id="tid:Thein_2153"/>
<evidence type="ECO:0000256" key="2">
    <source>
        <dbReference type="ARBA" id="ARBA00022475"/>
    </source>
</evidence>
<feature type="transmembrane region" description="Helical" evidence="6">
    <location>
        <begin position="127"/>
        <end position="144"/>
    </location>
</feature>
<proteinExistence type="predicted"/>
<evidence type="ECO:0000256" key="1">
    <source>
        <dbReference type="ARBA" id="ARBA00004651"/>
    </source>
</evidence>
<feature type="transmembrane region" description="Helical" evidence="6">
    <location>
        <begin position="242"/>
        <end position="264"/>
    </location>
</feature>
<dbReference type="InParanoid" id="F8ADP3"/>
<organism evidence="8 9">
    <name type="scientific">Thermodesulfatator indicus (strain DSM 15286 / JCM 11887 / CIR29812)</name>
    <dbReference type="NCBI Taxonomy" id="667014"/>
    <lineage>
        <taxon>Bacteria</taxon>
        <taxon>Pseudomonadati</taxon>
        <taxon>Thermodesulfobacteriota</taxon>
        <taxon>Thermodesulfobacteria</taxon>
        <taxon>Thermodesulfobacteriales</taxon>
        <taxon>Thermodesulfatatoraceae</taxon>
        <taxon>Thermodesulfatator</taxon>
    </lineage>
</organism>
<evidence type="ECO:0000256" key="5">
    <source>
        <dbReference type="ARBA" id="ARBA00023136"/>
    </source>
</evidence>
<evidence type="ECO:0000256" key="3">
    <source>
        <dbReference type="ARBA" id="ARBA00022692"/>
    </source>
</evidence>
<dbReference type="AlphaFoldDB" id="F8ADP3"/>
<feature type="transmembrane region" description="Helical" evidence="6">
    <location>
        <begin position="35"/>
        <end position="53"/>
    </location>
</feature>
<evidence type="ECO:0000256" key="6">
    <source>
        <dbReference type="SAM" id="Phobius"/>
    </source>
</evidence>
<gene>
    <name evidence="8" type="ordered locus">Thein_2153</name>
</gene>
<dbReference type="HOGENOM" id="CLU_033863_21_2_0"/>
<dbReference type="SUPFAM" id="SSF103481">
    <property type="entry name" value="Multidrug resistance efflux transporter EmrE"/>
    <property type="match status" value="2"/>
</dbReference>
<dbReference type="STRING" id="667014.Thein_2153"/>
<keyword evidence="5 6" id="KW-0472">Membrane</keyword>
<sequence length="301" mass="33187">MNTYKADFLLLLAAIIWGGAFVVQRMGMDHIGPLWFNGIRFGLGCLSLLPLIWYRRKKGITQPFLYPTNRNTFLKAGFLVGTLLFLASILQQVGIVYTTAGKAGFITGLYVVMVPLLGLFWKQRPGLGVWIGVILAATGLYFLSITEEFTIAYGDFLVFLCAMVFSLHVLAIGWFAPRVDCIELASFQFGLTSILSLWAALFLEDISWQALKGAVIPILYSGFMSAGIAFTLQIVAQRDAPPAHAAIIMSLESVFAALAGWFILGETLNVREIFGCILMFAGMLTAQLWPLLRNHRAEISA</sequence>
<dbReference type="EMBL" id="CP002683">
    <property type="protein sequence ID" value="AEH46001.1"/>
    <property type="molecule type" value="Genomic_DNA"/>
</dbReference>
<keyword evidence="4 6" id="KW-1133">Transmembrane helix</keyword>
<dbReference type="eggNOG" id="COG0697">
    <property type="taxonomic scope" value="Bacteria"/>
</dbReference>
<feature type="transmembrane region" description="Helical" evidence="6">
    <location>
        <begin position="182"/>
        <end position="203"/>
    </location>
</feature>
<dbReference type="FunCoup" id="F8ADP3">
    <property type="interactions" value="302"/>
</dbReference>
<dbReference type="Pfam" id="PF00892">
    <property type="entry name" value="EamA"/>
    <property type="match status" value="2"/>
</dbReference>
<dbReference type="Gene3D" id="1.10.3730.20">
    <property type="match status" value="1"/>
</dbReference>
<dbReference type="InterPro" id="IPR000620">
    <property type="entry name" value="EamA_dom"/>
</dbReference>
<evidence type="ECO:0000259" key="7">
    <source>
        <dbReference type="Pfam" id="PF00892"/>
    </source>
</evidence>
<feature type="transmembrane region" description="Helical" evidence="6">
    <location>
        <begin position="103"/>
        <end position="121"/>
    </location>
</feature>
<keyword evidence="9" id="KW-1185">Reference proteome</keyword>
<feature type="transmembrane region" description="Helical" evidence="6">
    <location>
        <begin position="73"/>
        <end position="91"/>
    </location>
</feature>
<dbReference type="Proteomes" id="UP000006793">
    <property type="component" value="Chromosome"/>
</dbReference>
<dbReference type="GO" id="GO:0005886">
    <property type="term" value="C:plasma membrane"/>
    <property type="evidence" value="ECO:0007669"/>
    <property type="project" value="UniProtKB-SubCell"/>
</dbReference>
<feature type="domain" description="EamA" evidence="7">
    <location>
        <begin position="6"/>
        <end position="144"/>
    </location>
</feature>
<feature type="transmembrane region" description="Helical" evidence="6">
    <location>
        <begin position="215"/>
        <end position="236"/>
    </location>
</feature>
<evidence type="ECO:0000313" key="8">
    <source>
        <dbReference type="EMBL" id="AEH46001.1"/>
    </source>
</evidence>
<keyword evidence="2" id="KW-1003">Cell membrane</keyword>
<evidence type="ECO:0000256" key="4">
    <source>
        <dbReference type="ARBA" id="ARBA00022989"/>
    </source>
</evidence>
<feature type="transmembrane region" description="Helical" evidence="6">
    <location>
        <begin position="156"/>
        <end position="176"/>
    </location>
</feature>
<dbReference type="PANTHER" id="PTHR42920">
    <property type="entry name" value="OS03G0707200 PROTEIN-RELATED"/>
    <property type="match status" value="1"/>
</dbReference>
<name>F8ADP3_THEID</name>
<dbReference type="OrthoDB" id="9804865at2"/>
<dbReference type="PaxDb" id="667014-Thein_2153"/>
<feature type="transmembrane region" description="Helical" evidence="6">
    <location>
        <begin position="273"/>
        <end position="292"/>
    </location>
</feature>
<dbReference type="PATRIC" id="fig|667014.3.peg.2211"/>
<reference evidence="9" key="1">
    <citation type="submission" date="2011-04" db="EMBL/GenBank/DDBJ databases">
        <title>The complete genome of Thermodesulfatator indicus DSM 15286.</title>
        <authorList>
            <person name="Lucas S."/>
            <person name="Copeland A."/>
            <person name="Lapidus A."/>
            <person name="Bruce D."/>
            <person name="Goodwin L."/>
            <person name="Pitluck S."/>
            <person name="Peters L."/>
            <person name="Kyrpides N."/>
            <person name="Mavromatis K."/>
            <person name="Pagani I."/>
            <person name="Ivanova N."/>
            <person name="Saunders L."/>
            <person name="Detter J.C."/>
            <person name="Tapia R."/>
            <person name="Han C."/>
            <person name="Land M."/>
            <person name="Hauser L."/>
            <person name="Markowitz V."/>
            <person name="Cheng J.-F."/>
            <person name="Hugenholtz P."/>
            <person name="Woyke T."/>
            <person name="Wu D."/>
            <person name="Spring S."/>
            <person name="Schroeder M."/>
            <person name="Brambilla E."/>
            <person name="Klenk H.-P."/>
            <person name="Eisen J.A."/>
        </authorList>
    </citation>
    <scope>NUCLEOTIDE SEQUENCE [LARGE SCALE GENOMIC DNA]</scope>
    <source>
        <strain evidence="9">DSM 15286 / JCM 11887 / CIR29812</strain>
    </source>
</reference>
<feature type="domain" description="EamA" evidence="7">
    <location>
        <begin position="153"/>
        <end position="284"/>
    </location>
</feature>
<dbReference type="InterPro" id="IPR037185">
    <property type="entry name" value="EmrE-like"/>
</dbReference>
<dbReference type="RefSeq" id="WP_013908740.1">
    <property type="nucleotide sequence ID" value="NC_015681.1"/>
</dbReference>
<keyword evidence="3 6" id="KW-0812">Transmembrane</keyword>